<dbReference type="Pfam" id="PF03787">
    <property type="entry name" value="RAMPs"/>
    <property type="match status" value="1"/>
</dbReference>
<evidence type="ECO:0000313" key="5">
    <source>
        <dbReference type="Proteomes" id="UP000503399"/>
    </source>
</evidence>
<sequence>METGWLTVLHGQYRLRDGQGQEWSLDPAELDQGLERLTRARDLLVEFRRAADGGPVHVRLPGSADEPEADPSPVPTSGDREPDRFHNPYNFVPLARRPREGPLADGFPAGHECWYPRRWSGRIMVRMTVKTPLVMPDAARRWPWRESRTEDGAEDEGAHYVYPLRMVEGKPYIPPTSVKGMLRAAYEAVTNSRFGVFRDDVRLGYRTPTEEAKDLVPAQVVKASDGTLALQLLPGTGKKTCRTKSGQQNAPVLYAAWFPSYPKPNRKAQPITYPDGSFPRHGDYVKARLRRFRRYVCNSDRRPELTFCYWRVVAIARPNETLPSPDYDQLGAWQPVPQACSAQDPEKHFHELEEDININPIEVEGWVVRTNDNISRKYNERLFFDDTGKHVRLPIPEAVKSAWKTLIEDYRGTNGKIIGQLRAGDLESLRQTGRLRQGRRLVGTRANPSRHLYDPPSSDLQEGELVYAELDADATTVVALYPVQLSRRLFPLSPADLLEEEFRPAPSLEACSPADRVFGWVASRRVGAEADQQKDQEGKQHAPDTPNAWRGHLRVGPVTLTDQPGHVPLQTLGKGKDSLPLAILSSPKPSQVRFYLVGPDGQPLTAPKGRGYQDGHRLRGRKVYPHQMLPEGYFAARQGPATGGRYREFLRTGGKRDDQNFSIEAWITPGTVFTFPLWVTNLSAQEAGALLWLLTLPRDHYFRLGAGKPLGFGSVRLEVVWQQSDVRTGEKWADAYRAWDPAESEENPEHRLRSLIQSFREATEKDYGRPFENVPFIQAFLRAAIGFRDGLPVHYPRLTTAPDPDGKNYKWFMENEKGPKYPLALLIEDEGLPYKPEGADKGQRRPRSGGPRRRPVP</sequence>
<accession>A0A6F8ZDY9</accession>
<proteinExistence type="predicted"/>
<feature type="domain" description="CRISPR type III-associated protein" evidence="3">
    <location>
        <begin position="127"/>
        <end position="192"/>
    </location>
</feature>
<dbReference type="AlphaFoldDB" id="A0A6F8ZDY9"/>
<organism evidence="4 5">
    <name type="scientific">Candidatus Hydrogenisulfobacillus filiaventi</name>
    <dbReference type="NCBI Taxonomy" id="2707344"/>
    <lineage>
        <taxon>Bacteria</taxon>
        <taxon>Bacillati</taxon>
        <taxon>Bacillota</taxon>
        <taxon>Clostridia</taxon>
        <taxon>Eubacteriales</taxon>
        <taxon>Clostridiales Family XVII. Incertae Sedis</taxon>
        <taxon>Candidatus Hydrogenisulfobacillus</taxon>
    </lineage>
</organism>
<dbReference type="NCBIfam" id="TIGR03986">
    <property type="entry name" value="TIGR03986 family CRISPR-associated RAMP protein"/>
    <property type="match status" value="1"/>
</dbReference>
<feature type="region of interest" description="Disordered" evidence="2">
    <location>
        <begin position="55"/>
        <end position="85"/>
    </location>
</feature>
<dbReference type="InterPro" id="IPR023825">
    <property type="entry name" value="CRISPR-assoc_RAMP_BGP1436"/>
</dbReference>
<dbReference type="Proteomes" id="UP000503399">
    <property type="component" value="Chromosome"/>
</dbReference>
<dbReference type="InterPro" id="IPR005537">
    <property type="entry name" value="RAMP_III_fam"/>
</dbReference>
<dbReference type="KEGG" id="hfv:R50_0313"/>
<dbReference type="GO" id="GO:0051607">
    <property type="term" value="P:defense response to virus"/>
    <property type="evidence" value="ECO:0007669"/>
    <property type="project" value="UniProtKB-KW"/>
</dbReference>
<keyword evidence="1" id="KW-0051">Antiviral defense</keyword>
<feature type="compositionally biased region" description="Basic and acidic residues" evidence="2">
    <location>
        <begin position="528"/>
        <end position="542"/>
    </location>
</feature>
<evidence type="ECO:0000313" key="4">
    <source>
        <dbReference type="EMBL" id="CAB1127819.1"/>
    </source>
</evidence>
<protein>
    <recommendedName>
        <fullName evidence="3">CRISPR type III-associated protein domain-containing protein</fullName>
    </recommendedName>
</protein>
<gene>
    <name evidence="4" type="ORF">R50_0313</name>
</gene>
<dbReference type="EMBL" id="LR778114">
    <property type="protein sequence ID" value="CAB1127819.1"/>
    <property type="molecule type" value="Genomic_DNA"/>
</dbReference>
<evidence type="ECO:0000259" key="3">
    <source>
        <dbReference type="Pfam" id="PF03787"/>
    </source>
</evidence>
<reference evidence="4 5" key="1">
    <citation type="submission" date="2020-02" db="EMBL/GenBank/DDBJ databases">
        <authorList>
            <person name="Hogendoorn C."/>
        </authorList>
    </citation>
    <scope>NUCLEOTIDE SEQUENCE [LARGE SCALE GENOMIC DNA]</scope>
    <source>
        <strain evidence="4">R501</strain>
    </source>
</reference>
<evidence type="ECO:0000256" key="2">
    <source>
        <dbReference type="SAM" id="MobiDB-lite"/>
    </source>
</evidence>
<keyword evidence="5" id="KW-1185">Reference proteome</keyword>
<evidence type="ECO:0000256" key="1">
    <source>
        <dbReference type="ARBA" id="ARBA00023118"/>
    </source>
</evidence>
<name>A0A6F8ZDY9_9FIRM</name>
<feature type="region of interest" description="Disordered" evidence="2">
    <location>
        <begin position="832"/>
        <end position="857"/>
    </location>
</feature>
<feature type="region of interest" description="Disordered" evidence="2">
    <location>
        <begin position="528"/>
        <end position="550"/>
    </location>
</feature>
<feature type="compositionally biased region" description="Basic residues" evidence="2">
    <location>
        <begin position="844"/>
        <end position="857"/>
    </location>
</feature>
<dbReference type="CDD" id="cd09726">
    <property type="entry name" value="RAMP_I_III"/>
    <property type="match status" value="1"/>
</dbReference>